<feature type="domain" description="PPM-type phosphatase" evidence="2">
    <location>
        <begin position="673"/>
        <end position="907"/>
    </location>
</feature>
<dbReference type="GO" id="GO:0009507">
    <property type="term" value="C:chloroplast"/>
    <property type="evidence" value="ECO:0007669"/>
    <property type="project" value="TreeGrafter"/>
</dbReference>
<feature type="region of interest" description="Disordered" evidence="1">
    <location>
        <begin position="237"/>
        <end position="264"/>
    </location>
</feature>
<evidence type="ECO:0000313" key="3">
    <source>
        <dbReference type="EMBL" id="GAA0165007.1"/>
    </source>
</evidence>
<dbReference type="SMART" id="SM00331">
    <property type="entry name" value="PP2C_SIG"/>
    <property type="match status" value="1"/>
</dbReference>
<dbReference type="PANTHER" id="PTHR12320:SF1">
    <property type="entry name" value="PROTEIN PHOSPHATASE PTC7 HOMOLOG"/>
    <property type="match status" value="1"/>
</dbReference>
<organism evidence="3 4">
    <name type="scientific">Lithospermum erythrorhizon</name>
    <name type="common">Purple gromwell</name>
    <name type="synonym">Lithospermum officinale var. erythrorhizon</name>
    <dbReference type="NCBI Taxonomy" id="34254"/>
    <lineage>
        <taxon>Eukaryota</taxon>
        <taxon>Viridiplantae</taxon>
        <taxon>Streptophyta</taxon>
        <taxon>Embryophyta</taxon>
        <taxon>Tracheophyta</taxon>
        <taxon>Spermatophyta</taxon>
        <taxon>Magnoliopsida</taxon>
        <taxon>eudicotyledons</taxon>
        <taxon>Gunneridae</taxon>
        <taxon>Pentapetalae</taxon>
        <taxon>asterids</taxon>
        <taxon>lamiids</taxon>
        <taxon>Boraginales</taxon>
        <taxon>Boraginaceae</taxon>
        <taxon>Boraginoideae</taxon>
        <taxon>Lithospermeae</taxon>
        <taxon>Lithospermum</taxon>
    </lineage>
</organism>
<dbReference type="InterPro" id="IPR039123">
    <property type="entry name" value="PPTC7"/>
</dbReference>
<proteinExistence type="predicted"/>
<protein>
    <submittedName>
        <fullName evidence="3">Protein phosphatase</fullName>
    </submittedName>
</protein>
<accession>A0AAV3QLR1</accession>
<feature type="compositionally biased region" description="Low complexity" evidence="1">
    <location>
        <begin position="151"/>
        <end position="166"/>
    </location>
</feature>
<dbReference type="InterPro" id="IPR001932">
    <property type="entry name" value="PPM-type_phosphatase-like_dom"/>
</dbReference>
<dbReference type="Gene3D" id="3.60.40.10">
    <property type="entry name" value="PPM-type phosphatase domain"/>
    <property type="match status" value="2"/>
</dbReference>
<gene>
    <name evidence="3" type="ORF">LIER_20512</name>
</gene>
<feature type="region of interest" description="Disordered" evidence="1">
    <location>
        <begin position="121"/>
        <end position="166"/>
    </location>
</feature>
<evidence type="ECO:0000259" key="2">
    <source>
        <dbReference type="PROSITE" id="PS51746"/>
    </source>
</evidence>
<dbReference type="AlphaFoldDB" id="A0AAV3QLR1"/>
<feature type="compositionally biased region" description="Acidic residues" evidence="1">
    <location>
        <begin position="125"/>
        <end position="135"/>
    </location>
</feature>
<dbReference type="EMBL" id="BAABME010005223">
    <property type="protein sequence ID" value="GAA0165007.1"/>
    <property type="molecule type" value="Genomic_DNA"/>
</dbReference>
<sequence>MADAICSSSPFLSHYTAPKPCFVFPSVSFQNSIHTKRITKTRPPLHFTCLCAHNFHVISTHEHSDGSFVFRFGDPSEVVKNNQLEEANLEVDGKGSEDQDEFSVVIITESDHRREEMVKNIEGEEKSEDSVEAVDDTNPVVGSESRRVSEIESSSGETSSSSSSLDICDSIEITEQVDDVLHTRGSIELNHSDGFDEDDFVHYERIIELNGSSESVTQVENVVSGGECLVEIHGYESQASPSPCPADHASRPKNQRASAETVGRLSNKNEELISLELNHVVEVTRDDDHVKEPLINNDGYEREASLSLSVFEHGFGLNDHESAAEITEPLTIRNQELVPAKLDPVIEVPVHDDGKRTSQQNIEGAHVSNNVDAKNVEAGTSQEPFLDEGSVKVEELGTQNDIMRVSSETEVIGMLPLSPPLEAQPFISEEGDAKSEEIKDQDDAQGGFCGKEVIGVLPVSMAFGAEPLLYEGDGSTTVEVGSHNDITGSHSESEDIGRMPVSLPSEAEPVLDEGGVKVVEVGTQNDIMTVSSETEVIGKLPLSQPLEAEPSFCEEGDAKKVEGVTENDIKGGSSESKVILTLLLPPPLEVQPIRDNEAEIGRTEILDESFRRGTVIMTNTSSEIMEVEVNKQSAAIDEPVDSSDSDKTVSKPIITDLQSKKIVLEKLFLSSGTASFPHPEKALAGGEDAYFTYQNWLGVADGVSQWSLEGVDLGKYAHEVMEIARELVSNCCDSPVTSPEEVLNLAVDRARYTGSSTVLISHFDGQQDLHVANIGDSGIIILRNDAVCQRSSPMYHEYNFPVLIQKEDGSNLVEQYTFNLDEGDVVVAATDGLFDNLYEEDIISIVSKSLEANINPKEIAEILAMRAQEVGASTCTRSPFSDEAQAAGYTGCTGGKLDDVVVVVSLVKKRSDFQPS</sequence>
<dbReference type="SMART" id="SM00332">
    <property type="entry name" value="PP2Cc"/>
    <property type="match status" value="1"/>
</dbReference>
<dbReference type="GO" id="GO:0004722">
    <property type="term" value="F:protein serine/threonine phosphatase activity"/>
    <property type="evidence" value="ECO:0007669"/>
    <property type="project" value="TreeGrafter"/>
</dbReference>
<dbReference type="Pfam" id="PF07228">
    <property type="entry name" value="SpoIIE"/>
    <property type="match status" value="1"/>
</dbReference>
<name>A0AAV3QLR1_LITER</name>
<dbReference type="SUPFAM" id="SSF81606">
    <property type="entry name" value="PP2C-like"/>
    <property type="match status" value="1"/>
</dbReference>
<evidence type="ECO:0000313" key="4">
    <source>
        <dbReference type="Proteomes" id="UP001454036"/>
    </source>
</evidence>
<evidence type="ECO:0000256" key="1">
    <source>
        <dbReference type="SAM" id="MobiDB-lite"/>
    </source>
</evidence>
<dbReference type="InterPro" id="IPR036457">
    <property type="entry name" value="PPM-type-like_dom_sf"/>
</dbReference>
<dbReference type="PROSITE" id="PS51746">
    <property type="entry name" value="PPM_2"/>
    <property type="match status" value="1"/>
</dbReference>
<comment type="caution">
    <text evidence="3">The sequence shown here is derived from an EMBL/GenBank/DDBJ whole genome shotgun (WGS) entry which is preliminary data.</text>
</comment>
<dbReference type="Proteomes" id="UP001454036">
    <property type="component" value="Unassembled WGS sequence"/>
</dbReference>
<dbReference type="PANTHER" id="PTHR12320">
    <property type="entry name" value="PROTEIN PHOSPHATASE 2C"/>
    <property type="match status" value="1"/>
</dbReference>
<keyword evidence="4" id="KW-1185">Reference proteome</keyword>
<reference evidence="3 4" key="1">
    <citation type="submission" date="2024-01" db="EMBL/GenBank/DDBJ databases">
        <title>The complete chloroplast genome sequence of Lithospermum erythrorhizon: insights into the phylogenetic relationship among Boraginaceae species and the maternal lineages of purple gromwells.</title>
        <authorList>
            <person name="Okada T."/>
            <person name="Watanabe K."/>
        </authorList>
    </citation>
    <scope>NUCLEOTIDE SEQUENCE [LARGE SCALE GENOMIC DNA]</scope>
</reference>